<name>A0A6A7A2Y1_9PLEO</name>
<dbReference type="Proteomes" id="UP000799424">
    <property type="component" value="Unassembled WGS sequence"/>
</dbReference>
<accession>A0A6A7A2Y1</accession>
<keyword evidence="4" id="KW-1185">Reference proteome</keyword>
<feature type="compositionally biased region" description="Basic and acidic residues" evidence="1">
    <location>
        <begin position="273"/>
        <end position="289"/>
    </location>
</feature>
<evidence type="ECO:0000313" key="3">
    <source>
        <dbReference type="EMBL" id="KAF2827067.1"/>
    </source>
</evidence>
<feature type="region of interest" description="Disordered" evidence="1">
    <location>
        <begin position="82"/>
        <end position="103"/>
    </location>
</feature>
<evidence type="ECO:0000313" key="4">
    <source>
        <dbReference type="Proteomes" id="UP000799424"/>
    </source>
</evidence>
<evidence type="ECO:0000256" key="1">
    <source>
        <dbReference type="SAM" id="MobiDB-lite"/>
    </source>
</evidence>
<feature type="chain" id="PRO_5025642614" evidence="2">
    <location>
        <begin position="26"/>
        <end position="289"/>
    </location>
</feature>
<reference evidence="3" key="1">
    <citation type="journal article" date="2020" name="Stud. Mycol.">
        <title>101 Dothideomycetes genomes: a test case for predicting lifestyles and emergence of pathogens.</title>
        <authorList>
            <person name="Haridas S."/>
            <person name="Albert R."/>
            <person name="Binder M."/>
            <person name="Bloem J."/>
            <person name="Labutti K."/>
            <person name="Salamov A."/>
            <person name="Andreopoulos B."/>
            <person name="Baker S."/>
            <person name="Barry K."/>
            <person name="Bills G."/>
            <person name="Bluhm B."/>
            <person name="Cannon C."/>
            <person name="Castanera R."/>
            <person name="Culley D."/>
            <person name="Daum C."/>
            <person name="Ezra D."/>
            <person name="Gonzalez J."/>
            <person name="Henrissat B."/>
            <person name="Kuo A."/>
            <person name="Liang C."/>
            <person name="Lipzen A."/>
            <person name="Lutzoni F."/>
            <person name="Magnuson J."/>
            <person name="Mondo S."/>
            <person name="Nolan M."/>
            <person name="Ohm R."/>
            <person name="Pangilinan J."/>
            <person name="Park H.-J."/>
            <person name="Ramirez L."/>
            <person name="Alfaro M."/>
            <person name="Sun H."/>
            <person name="Tritt A."/>
            <person name="Yoshinaga Y."/>
            <person name="Zwiers L.-H."/>
            <person name="Turgeon B."/>
            <person name="Goodwin S."/>
            <person name="Spatafora J."/>
            <person name="Crous P."/>
            <person name="Grigoriev I."/>
        </authorList>
    </citation>
    <scope>NUCLEOTIDE SEQUENCE</scope>
    <source>
        <strain evidence="3">CBS 113818</strain>
    </source>
</reference>
<keyword evidence="2" id="KW-0732">Signal</keyword>
<gene>
    <name evidence="3" type="ORF">CC86DRAFT_466809</name>
</gene>
<organism evidence="3 4">
    <name type="scientific">Ophiobolus disseminans</name>
    <dbReference type="NCBI Taxonomy" id="1469910"/>
    <lineage>
        <taxon>Eukaryota</taxon>
        <taxon>Fungi</taxon>
        <taxon>Dikarya</taxon>
        <taxon>Ascomycota</taxon>
        <taxon>Pezizomycotina</taxon>
        <taxon>Dothideomycetes</taxon>
        <taxon>Pleosporomycetidae</taxon>
        <taxon>Pleosporales</taxon>
        <taxon>Pleosporineae</taxon>
        <taxon>Phaeosphaeriaceae</taxon>
        <taxon>Ophiobolus</taxon>
    </lineage>
</organism>
<evidence type="ECO:0000256" key="2">
    <source>
        <dbReference type="SAM" id="SignalP"/>
    </source>
</evidence>
<feature type="region of interest" description="Disordered" evidence="1">
    <location>
        <begin position="267"/>
        <end position="289"/>
    </location>
</feature>
<feature type="signal peptide" evidence="2">
    <location>
        <begin position="1"/>
        <end position="25"/>
    </location>
</feature>
<proteinExistence type="predicted"/>
<protein>
    <submittedName>
        <fullName evidence="3">Uncharacterized protein</fullName>
    </submittedName>
</protein>
<sequence length="289" mass="31562">MAILTSVFGRACVGMLVSYLSLTSAAPLNDVHGLDLVRRADGHTENDPIPATFNIAGWTSIAEENCFIALCILGGRRVYQRNDNSGESDEHRRESGQGNYPFQDQNYERYQVPRFGPSTTSAEEFPWASIKDHPSGAWQRHIVSATIDEQNAQKIGVSAGFSSAVPFSRWFTLTFSPASSFGKYCTALHSNPPDTSVCGEKKRITQELFNLGKKVAIAGMVVHRVKNGNKVNFGISGKRAAQDDVLFASSAPADEVVQRREDGAENLLPVGAEVERSENSESREVAYTA</sequence>
<dbReference type="AlphaFoldDB" id="A0A6A7A2Y1"/>
<dbReference type="EMBL" id="MU006225">
    <property type="protein sequence ID" value="KAF2827067.1"/>
    <property type="molecule type" value="Genomic_DNA"/>
</dbReference>
<dbReference type="OrthoDB" id="3659543at2759"/>